<evidence type="ECO:0000256" key="2">
    <source>
        <dbReference type="ARBA" id="ARBA00022857"/>
    </source>
</evidence>
<dbReference type="RefSeq" id="WP_317936657.1">
    <property type="nucleotide sequence ID" value="NZ_JAUBDH010000009.1"/>
</dbReference>
<dbReference type="Proteomes" id="UP001280629">
    <property type="component" value="Unassembled WGS sequence"/>
</dbReference>
<feature type="domain" description="NADP-dependent oxidoreductase" evidence="4">
    <location>
        <begin position="26"/>
        <end position="262"/>
    </location>
</feature>
<dbReference type="Gene3D" id="3.20.20.100">
    <property type="entry name" value="NADP-dependent oxidoreductase domain"/>
    <property type="match status" value="1"/>
</dbReference>
<protein>
    <submittedName>
        <fullName evidence="5">Aldo/keto reductase</fullName>
    </submittedName>
</protein>
<name>A0ABU4G276_9BACL</name>
<dbReference type="PANTHER" id="PTHR43827:SF3">
    <property type="entry name" value="NADP-DEPENDENT OXIDOREDUCTASE DOMAIN-CONTAINING PROTEIN"/>
    <property type="match status" value="1"/>
</dbReference>
<comment type="caution">
    <text evidence="5">The sequence shown here is derived from an EMBL/GenBank/DDBJ whole genome shotgun (WGS) entry which is preliminary data.</text>
</comment>
<proteinExistence type="inferred from homology"/>
<reference evidence="5 6" key="1">
    <citation type="submission" date="2023-06" db="EMBL/GenBank/DDBJ databases">
        <title>Sporosarcina sp. nov., isolated from Korean traditional fermented seafood 'Jeotgal'.</title>
        <authorList>
            <person name="Yang A.-I."/>
            <person name="Shin N.-R."/>
        </authorList>
    </citation>
    <scope>NUCLEOTIDE SEQUENCE [LARGE SCALE GENOMIC DNA]</scope>
    <source>
        <strain evidence="5 6">KCTC3840</strain>
    </source>
</reference>
<keyword evidence="2" id="KW-0521">NADP</keyword>
<sequence length="275" mass="31261">MATTYSETKTLANGVQMPRFGLGVYKMTDSKKTIEAIQYALQNGYRAVDTAAIYENESETGEAIRASGIPREELFITSKVWNTDQGYDQTLRAFETSLKKLELDYLDLYLTHWPVSETFVETYRAIERLYEEKLIRVPGVSNHHIHHLEKLSVTANIAPMVNQVELHPLLTQVPLRDYCEEQNMAITSWSPLARGKLLDNPVLTEIGKAHQKTAAQVIIRWHLQSDLIVIPKSITPERILENSQIGDFVLSDEEMKMIDALNRNERTGTDPDTIG</sequence>
<dbReference type="SUPFAM" id="SSF51430">
    <property type="entry name" value="NAD(P)-linked oxidoreductase"/>
    <property type="match status" value="1"/>
</dbReference>
<comment type="similarity">
    <text evidence="1">Belongs to the aldo/keto reductase family.</text>
</comment>
<evidence type="ECO:0000256" key="1">
    <source>
        <dbReference type="ARBA" id="ARBA00007905"/>
    </source>
</evidence>
<keyword evidence="6" id="KW-1185">Reference proteome</keyword>
<gene>
    <name evidence="5" type="ORF">QT716_13595</name>
</gene>
<accession>A0ABU4G276</accession>
<dbReference type="PIRSF" id="PIRSF000097">
    <property type="entry name" value="AKR"/>
    <property type="match status" value="1"/>
</dbReference>
<keyword evidence="3" id="KW-0560">Oxidoreductase</keyword>
<dbReference type="InterPro" id="IPR023210">
    <property type="entry name" value="NADP_OxRdtase_dom"/>
</dbReference>
<dbReference type="InterPro" id="IPR036812">
    <property type="entry name" value="NAD(P)_OxRdtase_dom_sf"/>
</dbReference>
<dbReference type="PROSITE" id="PS00063">
    <property type="entry name" value="ALDOKETO_REDUCTASE_3"/>
    <property type="match status" value="1"/>
</dbReference>
<evidence type="ECO:0000313" key="5">
    <source>
        <dbReference type="EMBL" id="MDW0111072.1"/>
    </source>
</evidence>
<dbReference type="InterPro" id="IPR020471">
    <property type="entry name" value="AKR"/>
</dbReference>
<evidence type="ECO:0000256" key="3">
    <source>
        <dbReference type="ARBA" id="ARBA00023002"/>
    </source>
</evidence>
<dbReference type="EMBL" id="JAUBDH010000009">
    <property type="protein sequence ID" value="MDW0111072.1"/>
    <property type="molecule type" value="Genomic_DNA"/>
</dbReference>
<evidence type="ECO:0000259" key="4">
    <source>
        <dbReference type="Pfam" id="PF00248"/>
    </source>
</evidence>
<organism evidence="5 6">
    <name type="scientific">Sporosarcina aquimarina</name>
    <dbReference type="NCBI Taxonomy" id="114975"/>
    <lineage>
        <taxon>Bacteria</taxon>
        <taxon>Bacillati</taxon>
        <taxon>Bacillota</taxon>
        <taxon>Bacilli</taxon>
        <taxon>Bacillales</taxon>
        <taxon>Caryophanaceae</taxon>
        <taxon>Sporosarcina</taxon>
    </lineage>
</organism>
<dbReference type="PANTHER" id="PTHR43827">
    <property type="entry name" value="2,5-DIKETO-D-GLUCONIC ACID REDUCTASE"/>
    <property type="match status" value="1"/>
</dbReference>
<dbReference type="Pfam" id="PF00248">
    <property type="entry name" value="Aldo_ket_red"/>
    <property type="match status" value="1"/>
</dbReference>
<dbReference type="PRINTS" id="PR00069">
    <property type="entry name" value="ALDKETRDTASE"/>
</dbReference>
<dbReference type="InterPro" id="IPR018170">
    <property type="entry name" value="Aldo/ket_reductase_CS"/>
</dbReference>
<evidence type="ECO:0000313" key="6">
    <source>
        <dbReference type="Proteomes" id="UP001280629"/>
    </source>
</evidence>